<evidence type="ECO:0000313" key="1">
    <source>
        <dbReference type="EMBL" id="EES53472.1"/>
    </source>
</evidence>
<dbReference type="EMBL" id="GG693862">
    <property type="protein sequence ID" value="EES53472.1"/>
    <property type="molecule type" value="Genomic_DNA"/>
</dbReference>
<dbReference type="AlphaFoldDB" id="C6HV98"/>
<dbReference type="InterPro" id="IPR010152">
    <property type="entry name" value="CRISPR-assoc_prot_Cas2_sub"/>
</dbReference>
<dbReference type="NCBIfam" id="TIGR01873">
    <property type="entry name" value="cas_CT1978"/>
    <property type="match status" value="1"/>
</dbReference>
<protein>
    <submittedName>
        <fullName evidence="1">CRISPR-associated protein, Cas2</fullName>
    </submittedName>
</protein>
<accession>C6HV98</accession>
<dbReference type="Proteomes" id="UP000009374">
    <property type="component" value="Unassembled WGS sequence"/>
</dbReference>
<evidence type="ECO:0000313" key="2">
    <source>
        <dbReference type="Proteomes" id="UP000009374"/>
    </source>
</evidence>
<organism evidence="1 2">
    <name type="scientific">Leptospirillum ferrodiazotrophum</name>
    <dbReference type="NCBI Taxonomy" id="412449"/>
    <lineage>
        <taxon>Bacteria</taxon>
        <taxon>Pseudomonadati</taxon>
        <taxon>Nitrospirota</taxon>
        <taxon>Nitrospiria</taxon>
        <taxon>Nitrospirales</taxon>
        <taxon>Nitrospiraceae</taxon>
        <taxon>Leptospirillum</taxon>
    </lineage>
</organism>
<sequence length="95" mass="10700">MLVVIANDLPPAVRGRMKLWFVEPRANVFVSGVKDSVADKVVEYLYSHCPPESGLMVFQRTTTSPGYKIWGIGNLYRDLTEISGLQLVIEKNMDK</sequence>
<reference evidence="1 2" key="1">
    <citation type="journal article" date="2009" name="Appl. Environ. Microbiol.">
        <title>Community genomic and proteomic analyses of chemoautotrophic iron-oxidizing "Leptospirillum rubarum" (Group II) and "Leptospirillum ferrodiazotrophum" (Group III) bacteria in acid mine drainage biofilms.</title>
        <authorList>
            <person name="Goltsman D.S."/>
            <person name="Denef V.J."/>
            <person name="Singer S.W."/>
            <person name="VerBerkmoes N.C."/>
            <person name="Lefsrud M."/>
            <person name="Mueller R.S."/>
            <person name="Dick G.J."/>
            <person name="Sun C.L."/>
            <person name="Wheeler K.E."/>
            <person name="Zemla A."/>
            <person name="Baker B.J."/>
            <person name="Hauser L."/>
            <person name="Land M."/>
            <person name="Shah M.B."/>
            <person name="Thelen M.P."/>
            <person name="Hettich R.L."/>
            <person name="Banfield J.F."/>
        </authorList>
    </citation>
    <scope>NUCLEOTIDE SEQUENCE [LARGE SCALE GENOMIC DNA]</scope>
</reference>
<proteinExistence type="predicted"/>
<keyword evidence="2" id="KW-1185">Reference proteome</keyword>
<name>C6HV98_9BACT</name>
<gene>
    <name evidence="1" type="ORF">UBAL3_78920062</name>
</gene>
<dbReference type="Pfam" id="PF09707">
    <property type="entry name" value="Cas_Cas2CT1978"/>
    <property type="match status" value="1"/>
</dbReference>
<dbReference type="Gene3D" id="3.30.70.240">
    <property type="match status" value="1"/>
</dbReference>